<comment type="caution">
    <text evidence="2">The sequence shown here is derived from an EMBL/GenBank/DDBJ whole genome shotgun (WGS) entry which is preliminary data.</text>
</comment>
<feature type="region of interest" description="Disordered" evidence="1">
    <location>
        <begin position="129"/>
        <end position="166"/>
    </location>
</feature>
<keyword evidence="3" id="KW-1185">Reference proteome</keyword>
<protein>
    <submittedName>
        <fullName evidence="2">Uncharacterized protein</fullName>
    </submittedName>
</protein>
<evidence type="ECO:0000256" key="1">
    <source>
        <dbReference type="SAM" id="MobiDB-lite"/>
    </source>
</evidence>
<feature type="region of interest" description="Disordered" evidence="1">
    <location>
        <begin position="252"/>
        <end position="273"/>
    </location>
</feature>
<reference evidence="2 3" key="1">
    <citation type="submission" date="2019-03" db="EMBL/GenBank/DDBJ databases">
        <title>First draft genome of Liparis tanakae, snailfish: a comprehensive survey of snailfish specific genes.</title>
        <authorList>
            <person name="Kim W."/>
            <person name="Song I."/>
            <person name="Jeong J.-H."/>
            <person name="Kim D."/>
            <person name="Kim S."/>
            <person name="Ryu S."/>
            <person name="Song J.Y."/>
            <person name="Lee S.K."/>
        </authorList>
    </citation>
    <scope>NUCLEOTIDE SEQUENCE [LARGE SCALE GENOMIC DNA]</scope>
    <source>
        <tissue evidence="2">Muscle</tissue>
    </source>
</reference>
<dbReference type="EMBL" id="SRLO01000138">
    <property type="protein sequence ID" value="TNN72348.1"/>
    <property type="molecule type" value="Genomic_DNA"/>
</dbReference>
<accession>A0A4Z2I339</accession>
<proteinExistence type="predicted"/>
<evidence type="ECO:0000313" key="3">
    <source>
        <dbReference type="Proteomes" id="UP000314294"/>
    </source>
</evidence>
<name>A0A4Z2I339_9TELE</name>
<dbReference type="AlphaFoldDB" id="A0A4Z2I339"/>
<gene>
    <name evidence="2" type="ORF">EYF80_017387</name>
</gene>
<sequence length="350" mass="38388">MAWYRLNRPCSWRPVVGVKIGLLMQSGLWTHPIRAERQPHALQLATWLAEAEVVLLRLWDDEVELDLFPKQQISTSISRISIRDRIPRKCRYAPVLPTCAWEESHRHVWQERRTSWKPTAVTGCDDVIEGSGEEHRGRATHSPRPGAALMRRGGARRQGARGGGFGVLPTRLGGGVRLSWGVGCLRLSEGLGLRKYLRVTSRPGVVRRSRLCSHKISGQSQLLFQSGSLKDQDAGQGLQLQDDLKTLLQTELPPHSGQPSVGPFGQSQRGDPQQHHVTVVGGALLGSKLKNGLLKRDLGGRDQDEEADPVEGAKVQVLCAGVGDGTNVGQQLSGHRQLNGTNLTPLYGVL</sequence>
<dbReference type="Proteomes" id="UP000314294">
    <property type="component" value="Unassembled WGS sequence"/>
</dbReference>
<organism evidence="2 3">
    <name type="scientific">Liparis tanakae</name>
    <name type="common">Tanaka's snailfish</name>
    <dbReference type="NCBI Taxonomy" id="230148"/>
    <lineage>
        <taxon>Eukaryota</taxon>
        <taxon>Metazoa</taxon>
        <taxon>Chordata</taxon>
        <taxon>Craniata</taxon>
        <taxon>Vertebrata</taxon>
        <taxon>Euteleostomi</taxon>
        <taxon>Actinopterygii</taxon>
        <taxon>Neopterygii</taxon>
        <taxon>Teleostei</taxon>
        <taxon>Neoteleostei</taxon>
        <taxon>Acanthomorphata</taxon>
        <taxon>Eupercaria</taxon>
        <taxon>Perciformes</taxon>
        <taxon>Cottioidei</taxon>
        <taxon>Cottales</taxon>
        <taxon>Liparidae</taxon>
        <taxon>Liparis</taxon>
    </lineage>
</organism>
<evidence type="ECO:0000313" key="2">
    <source>
        <dbReference type="EMBL" id="TNN72348.1"/>
    </source>
</evidence>